<dbReference type="AlphaFoldDB" id="A0A0P1E4M6"/>
<name>A0A0P1E4M6_9RHOB</name>
<evidence type="ECO:0000313" key="2">
    <source>
        <dbReference type="Proteomes" id="UP000050786"/>
    </source>
</evidence>
<accession>A0A0P1E4M6</accession>
<dbReference type="EMBL" id="CYPS01000011">
    <property type="protein sequence ID" value="CUH42071.1"/>
    <property type="molecule type" value="Genomic_DNA"/>
</dbReference>
<dbReference type="Proteomes" id="UP000050786">
    <property type="component" value="Unassembled WGS sequence"/>
</dbReference>
<protein>
    <submittedName>
        <fullName evidence="1">Uncharacterized protein</fullName>
    </submittedName>
</protein>
<sequence>MSAKSLYSEAEHLEQKLQNACFETRLALQPSVTKVIDRMRQEGMHVPSRLRHLDAALWEDAIEAQFDNMPV</sequence>
<dbReference type="RefSeq" id="WP_058272187.1">
    <property type="nucleotide sequence ID" value="NZ_CYPS01000011.1"/>
</dbReference>
<evidence type="ECO:0000313" key="1">
    <source>
        <dbReference type="EMBL" id="CUH42071.1"/>
    </source>
</evidence>
<keyword evidence="2" id="KW-1185">Reference proteome</keyword>
<organism evidence="1 2">
    <name type="scientific">Ruegeria atlantica</name>
    <dbReference type="NCBI Taxonomy" id="81569"/>
    <lineage>
        <taxon>Bacteria</taxon>
        <taxon>Pseudomonadati</taxon>
        <taxon>Pseudomonadota</taxon>
        <taxon>Alphaproteobacteria</taxon>
        <taxon>Rhodobacterales</taxon>
        <taxon>Roseobacteraceae</taxon>
        <taxon>Ruegeria</taxon>
    </lineage>
</organism>
<gene>
    <name evidence="1" type="ORF">RUM4293_00957</name>
</gene>
<reference evidence="2" key="1">
    <citation type="submission" date="2015-09" db="EMBL/GenBank/DDBJ databases">
        <authorList>
            <person name="Rodrigo-Torres L."/>
            <person name="Arahal D.R."/>
        </authorList>
    </citation>
    <scope>NUCLEOTIDE SEQUENCE [LARGE SCALE GENOMIC DNA]</scope>
    <source>
        <strain evidence="2">CECT 4293</strain>
    </source>
</reference>
<proteinExistence type="predicted"/>